<keyword evidence="2" id="KW-1185">Reference proteome</keyword>
<dbReference type="AlphaFoldDB" id="A0A238ZWT6"/>
<organism evidence="1 2">
    <name type="scientific">Haloechinothrix alba</name>
    <dbReference type="NCBI Taxonomy" id="664784"/>
    <lineage>
        <taxon>Bacteria</taxon>
        <taxon>Bacillati</taxon>
        <taxon>Actinomycetota</taxon>
        <taxon>Actinomycetes</taxon>
        <taxon>Pseudonocardiales</taxon>
        <taxon>Pseudonocardiaceae</taxon>
        <taxon>Haloechinothrix</taxon>
    </lineage>
</organism>
<protein>
    <submittedName>
        <fullName evidence="1">Uncharacterized protein</fullName>
    </submittedName>
</protein>
<evidence type="ECO:0000313" key="2">
    <source>
        <dbReference type="Proteomes" id="UP000198348"/>
    </source>
</evidence>
<reference evidence="1 2" key="1">
    <citation type="submission" date="2017-06" db="EMBL/GenBank/DDBJ databases">
        <authorList>
            <person name="Kim H.J."/>
            <person name="Triplett B.A."/>
        </authorList>
    </citation>
    <scope>NUCLEOTIDE SEQUENCE [LARGE SCALE GENOMIC DNA]</scope>
    <source>
        <strain evidence="1 2">DSM 45207</strain>
    </source>
</reference>
<name>A0A238ZWT6_9PSEU</name>
<dbReference type="EMBL" id="FZNW01000026">
    <property type="protein sequence ID" value="SNR87602.1"/>
    <property type="molecule type" value="Genomic_DNA"/>
</dbReference>
<gene>
    <name evidence="1" type="ORF">SAMN06265360_12644</name>
</gene>
<proteinExistence type="predicted"/>
<dbReference type="Proteomes" id="UP000198348">
    <property type="component" value="Unassembled WGS sequence"/>
</dbReference>
<evidence type="ECO:0000313" key="1">
    <source>
        <dbReference type="EMBL" id="SNR87602.1"/>
    </source>
</evidence>
<sequence length="61" mass="7195">MSGNTIVMTSDELREQRSELLRSVGADYEELKERAERYDLRSRERAVWESIQSIDYLLGNE</sequence>
<accession>A0A238ZWT6</accession>